<dbReference type="OMA" id="CIMESPR"/>
<dbReference type="InterPro" id="IPR013783">
    <property type="entry name" value="Ig-like_fold"/>
</dbReference>
<keyword evidence="9" id="KW-0675">Receptor</keyword>
<dbReference type="GO" id="GO:0005886">
    <property type="term" value="C:plasma membrane"/>
    <property type="evidence" value="ECO:0007669"/>
    <property type="project" value="TreeGrafter"/>
</dbReference>
<feature type="domain" description="Ig-like" evidence="7">
    <location>
        <begin position="153"/>
        <end position="223"/>
    </location>
</feature>
<dbReference type="AlphaFoldDB" id="A0A8B7ZM20"/>
<keyword evidence="6" id="KW-0812">Transmembrane</keyword>
<evidence type="ECO:0000256" key="3">
    <source>
        <dbReference type="ARBA" id="ARBA00023157"/>
    </source>
</evidence>
<evidence type="ECO:0000256" key="2">
    <source>
        <dbReference type="ARBA" id="ARBA00023136"/>
    </source>
</evidence>
<organism evidence="8 9">
    <name type="scientific">Acanthaster planci</name>
    <name type="common">Crown-of-thorns starfish</name>
    <dbReference type="NCBI Taxonomy" id="133434"/>
    <lineage>
        <taxon>Eukaryota</taxon>
        <taxon>Metazoa</taxon>
        <taxon>Echinodermata</taxon>
        <taxon>Eleutherozoa</taxon>
        <taxon>Asterozoa</taxon>
        <taxon>Asteroidea</taxon>
        <taxon>Valvatacea</taxon>
        <taxon>Valvatida</taxon>
        <taxon>Acanthasteridae</taxon>
        <taxon>Acanthaster</taxon>
    </lineage>
</organism>
<dbReference type="PROSITE" id="PS50835">
    <property type="entry name" value="IG_LIKE"/>
    <property type="match status" value="2"/>
</dbReference>
<keyword evidence="3" id="KW-1015">Disulfide bond</keyword>
<dbReference type="GO" id="GO:0050839">
    <property type="term" value="F:cell adhesion molecule binding"/>
    <property type="evidence" value="ECO:0007669"/>
    <property type="project" value="TreeGrafter"/>
</dbReference>
<protein>
    <submittedName>
        <fullName evidence="9">Poliovirus receptor homolog</fullName>
    </submittedName>
</protein>
<dbReference type="SUPFAM" id="SSF48726">
    <property type="entry name" value="Immunoglobulin"/>
    <property type="match status" value="2"/>
</dbReference>
<evidence type="ECO:0000313" key="8">
    <source>
        <dbReference type="Proteomes" id="UP000694845"/>
    </source>
</evidence>
<dbReference type="Gene3D" id="2.60.40.10">
    <property type="entry name" value="Immunoglobulins"/>
    <property type="match status" value="1"/>
</dbReference>
<name>A0A8B7ZM20_ACAPL</name>
<reference evidence="9" key="1">
    <citation type="submission" date="2025-08" db="UniProtKB">
        <authorList>
            <consortium name="RefSeq"/>
        </authorList>
    </citation>
    <scope>IDENTIFICATION</scope>
</reference>
<proteinExistence type="predicted"/>
<dbReference type="OrthoDB" id="6106100at2759"/>
<evidence type="ECO:0000256" key="6">
    <source>
        <dbReference type="SAM" id="Phobius"/>
    </source>
</evidence>
<dbReference type="InterPro" id="IPR051275">
    <property type="entry name" value="Cell_adhesion_signaling"/>
</dbReference>
<accession>A0A8B7ZM20</accession>
<keyword evidence="5" id="KW-0393">Immunoglobulin domain</keyword>
<evidence type="ECO:0000313" key="9">
    <source>
        <dbReference type="RefSeq" id="XP_022106663.1"/>
    </source>
</evidence>
<comment type="subcellular location">
    <subcellularLocation>
        <location evidence="1">Membrane</location>
        <topology evidence="1">Single-pass type I membrane protein</topology>
    </subcellularLocation>
</comment>
<keyword evidence="2 6" id="KW-0472">Membrane</keyword>
<evidence type="ECO:0000256" key="5">
    <source>
        <dbReference type="ARBA" id="ARBA00023319"/>
    </source>
</evidence>
<keyword evidence="8" id="KW-1185">Reference proteome</keyword>
<dbReference type="InterPro" id="IPR007110">
    <property type="entry name" value="Ig-like_dom"/>
</dbReference>
<evidence type="ECO:0000259" key="7">
    <source>
        <dbReference type="PROSITE" id="PS50835"/>
    </source>
</evidence>
<dbReference type="PANTHER" id="PTHR11640:SF31">
    <property type="entry name" value="IRREGULAR CHIASM C-ROUGHEST PROTEIN-RELATED"/>
    <property type="match status" value="1"/>
</dbReference>
<dbReference type="InterPro" id="IPR036179">
    <property type="entry name" value="Ig-like_dom_sf"/>
</dbReference>
<keyword evidence="6" id="KW-1133">Transmembrane helix</keyword>
<dbReference type="KEGG" id="aplc:110987854"/>
<dbReference type="Proteomes" id="UP000694845">
    <property type="component" value="Unplaced"/>
</dbReference>
<evidence type="ECO:0000256" key="1">
    <source>
        <dbReference type="ARBA" id="ARBA00004479"/>
    </source>
</evidence>
<dbReference type="SMART" id="SM00409">
    <property type="entry name" value="IG"/>
    <property type="match status" value="2"/>
</dbReference>
<dbReference type="PANTHER" id="PTHR11640">
    <property type="entry name" value="NEPHRIN"/>
    <property type="match status" value="1"/>
</dbReference>
<feature type="transmembrane region" description="Helical" evidence="6">
    <location>
        <begin position="349"/>
        <end position="373"/>
    </location>
</feature>
<evidence type="ECO:0000256" key="4">
    <source>
        <dbReference type="ARBA" id="ARBA00023180"/>
    </source>
</evidence>
<keyword evidence="4" id="KW-0325">Glycoprotein</keyword>
<dbReference type="InterPro" id="IPR003599">
    <property type="entry name" value="Ig_sub"/>
</dbReference>
<dbReference type="GeneID" id="110987854"/>
<sequence>MSFHTGTFAETGKPSSMGALQLTPLGLLFWMRMVYLTSAQNGAELTVAPDNITAVVGETTVLQCTWREPRGWFLVGRGSVEFMNENGTFPCSARRTCSESLGLGKITATLTISSVLPEDAGGYLCNYESPGGELLRSPPVYITVIAPPNDTSPQCLMRHPVPHHLVGTDVLFTCYSRGGIPPAQLYWYRGPKLVAGPSAGSLTYTHRVTESDDGLILTCRLRSEVLLGLRNCSVVVDIPPEAEIQPRLLTIRSGANVSFTCRGRYFPESYRLYTWTLPNASQNLQFDYQIQDGVLNLFNLQTILYKEIFNLTCLVSDGSNEYALDTVTLQILMKGTDPPGLPSTNSSNLSMIVVVVCSCVLVLVIVVTSLFLLRMKIKRQLRPDPVAACQALDDHHQQQTDYTALSARVGPNRPHQMSAYQGLVPESMDLTFPPDPDWRGTRPDSGTVYEVTDYPVEVKSGGNEYEKAVVMPVLKKGSELYVNHDVVKGKRHRGGRK</sequence>
<dbReference type="RefSeq" id="XP_022106663.1">
    <property type="nucleotide sequence ID" value="XM_022250971.1"/>
</dbReference>
<dbReference type="GO" id="GO:0005911">
    <property type="term" value="C:cell-cell junction"/>
    <property type="evidence" value="ECO:0007669"/>
    <property type="project" value="TreeGrafter"/>
</dbReference>
<gene>
    <name evidence="9" type="primary">LOC110987854</name>
</gene>
<feature type="domain" description="Ig-like" evidence="7">
    <location>
        <begin position="240"/>
        <end position="330"/>
    </location>
</feature>
<dbReference type="GO" id="GO:0098609">
    <property type="term" value="P:cell-cell adhesion"/>
    <property type="evidence" value="ECO:0007669"/>
    <property type="project" value="TreeGrafter"/>
</dbReference>